<evidence type="ECO:0000256" key="3">
    <source>
        <dbReference type="ARBA" id="ARBA00023163"/>
    </source>
</evidence>
<dbReference type="PANTHER" id="PTHR43280">
    <property type="entry name" value="ARAC-FAMILY TRANSCRIPTIONAL REGULATOR"/>
    <property type="match status" value="1"/>
</dbReference>
<dbReference type="Proteomes" id="UP000289856">
    <property type="component" value="Chromosome"/>
</dbReference>
<feature type="transmembrane region" description="Helical" evidence="4">
    <location>
        <begin position="296"/>
        <end position="318"/>
    </location>
</feature>
<dbReference type="PROSITE" id="PS01124">
    <property type="entry name" value="HTH_ARAC_FAMILY_2"/>
    <property type="match status" value="1"/>
</dbReference>
<dbReference type="InterPro" id="IPR041522">
    <property type="entry name" value="CdaR_GGDEF"/>
</dbReference>
<keyword evidence="2" id="KW-0238">DNA-binding</keyword>
<evidence type="ECO:0000256" key="1">
    <source>
        <dbReference type="ARBA" id="ARBA00023015"/>
    </source>
</evidence>
<dbReference type="EMBL" id="AP019400">
    <property type="protein sequence ID" value="BBI32653.1"/>
    <property type="molecule type" value="Genomic_DNA"/>
</dbReference>
<feature type="transmembrane region" description="Helical" evidence="4">
    <location>
        <begin position="12"/>
        <end position="30"/>
    </location>
</feature>
<dbReference type="SUPFAM" id="SSF46689">
    <property type="entry name" value="Homeodomain-like"/>
    <property type="match status" value="1"/>
</dbReference>
<dbReference type="InterPro" id="IPR018060">
    <property type="entry name" value="HTH_AraC"/>
</dbReference>
<reference evidence="6 7" key="1">
    <citation type="submission" date="2019-01" db="EMBL/GenBank/DDBJ databases">
        <title>Complete genome sequence of Cohnella hallensis HS21 isolated from Korean fir (Abies koreana) rhizospheric soil.</title>
        <authorList>
            <person name="Jiang L."/>
            <person name="Kang S.W."/>
            <person name="Kim S."/>
            <person name="Jung J."/>
            <person name="Kim C.Y."/>
            <person name="Kim D.H."/>
            <person name="Kim S.W."/>
            <person name="Lee J."/>
        </authorList>
    </citation>
    <scope>NUCLEOTIDE SEQUENCE [LARGE SCALE GENOMIC DNA]</scope>
    <source>
        <strain evidence="6 7">HS21</strain>
    </source>
</reference>
<keyword evidence="4" id="KW-0812">Transmembrane</keyword>
<dbReference type="RefSeq" id="WP_130607345.1">
    <property type="nucleotide sequence ID" value="NZ_AP019400.1"/>
</dbReference>
<dbReference type="InterPro" id="IPR009057">
    <property type="entry name" value="Homeodomain-like_sf"/>
</dbReference>
<evidence type="ECO:0000256" key="2">
    <source>
        <dbReference type="ARBA" id="ARBA00023125"/>
    </source>
</evidence>
<evidence type="ECO:0000256" key="4">
    <source>
        <dbReference type="SAM" id="Phobius"/>
    </source>
</evidence>
<dbReference type="InterPro" id="IPR018062">
    <property type="entry name" value="HTH_AraC-typ_CS"/>
</dbReference>
<dbReference type="Pfam" id="PF12833">
    <property type="entry name" value="HTH_18"/>
    <property type="match status" value="1"/>
</dbReference>
<dbReference type="GO" id="GO:0003700">
    <property type="term" value="F:DNA-binding transcription factor activity"/>
    <property type="evidence" value="ECO:0007669"/>
    <property type="project" value="InterPro"/>
</dbReference>
<dbReference type="PROSITE" id="PS00041">
    <property type="entry name" value="HTH_ARAC_FAMILY_1"/>
    <property type="match status" value="1"/>
</dbReference>
<keyword evidence="7" id="KW-1185">Reference proteome</keyword>
<proteinExistence type="predicted"/>
<dbReference type="SMART" id="SM00342">
    <property type="entry name" value="HTH_ARAC"/>
    <property type="match status" value="1"/>
</dbReference>
<name>A0A3T1D3G5_9BACL</name>
<evidence type="ECO:0000313" key="6">
    <source>
        <dbReference type="EMBL" id="BBI32653.1"/>
    </source>
</evidence>
<dbReference type="PRINTS" id="PR00032">
    <property type="entry name" value="HTHARAC"/>
</dbReference>
<gene>
    <name evidence="6" type="ORF">KCTCHS21_20520</name>
</gene>
<dbReference type="InterPro" id="IPR020449">
    <property type="entry name" value="Tscrpt_reg_AraC-type_HTH"/>
</dbReference>
<dbReference type="GO" id="GO:0043565">
    <property type="term" value="F:sequence-specific DNA binding"/>
    <property type="evidence" value="ECO:0007669"/>
    <property type="project" value="InterPro"/>
</dbReference>
<dbReference type="AlphaFoldDB" id="A0A3T1D3G5"/>
<keyword evidence="4" id="KW-0472">Membrane</keyword>
<dbReference type="KEGG" id="cohn:KCTCHS21_20520"/>
<sequence>MKKFSSVFRSFLISYIVILIIPSIAGFMSYRTSISVTQKVSIENGVTQLQKSKEILERRMAEVEGFTRQLAINPDLNVLMNEKSSGDQANVYGIWKMLRSVLTFGQTNDFLQQFYIYLGNYNVILTPGSAYFRPEHFYDNFRYEDATLSEWKQAVLGKTHRSEIMPLRPFVNKGTATSVVTYLQSFPLDSFSGSSPAVAVVIIDEKTIANLMTGITDRYGGWSLISDAEGRTIASQGTDMPDMAKLAEDKHFDKDKTSQFYDDDLVITIRSDTNGWVYQAGIPRQVLLENANQIKFMTWTVTGIALAVGLLVGLVLAYRNSAPINRLVSVVKEQFGKEESETASRNDYDFLHGNIAEMIRNSNRLESELLRQVPLVRDAFLKRLISGELQSREEIFAAAAQANTGIYGHSGYVCIVQIQGYTGMDSVEILNELNAARLILKQTLLDLAGFTLATDWGSDRVVIVFASREAETGTEFGRTEIAALLDQLSRKAFDDYKITFTVALGDQFAAETEVNVSYEQAKQAIEHALHSNRKGIVWYDETRMESATYYYPLDMELRLIGTIRAGEAEEARRIVQSVVSLNTEQRELSVEMWHQLVGELKGTLLKLLDQKMFIESGVFESLKDRIISIQAADRRAIQSEIEEIANAMCDVVVSRKNDSHTRTVEQIKAYVGDHYSDSELTLYRIAEQVERPEKYISQLFKDVTGSNLSDYLETVRMDCAVKLLLENRYTVDEISSRVGYNSSHSFRRAFKRVTGISPSSYRQSAEG</sequence>
<accession>A0A3T1D3G5</accession>
<keyword evidence="1" id="KW-0805">Transcription regulation</keyword>
<feature type="domain" description="HTH araC/xylS-type" evidence="5">
    <location>
        <begin position="665"/>
        <end position="764"/>
    </location>
</feature>
<dbReference type="Gene3D" id="1.10.10.60">
    <property type="entry name" value="Homeodomain-like"/>
    <property type="match status" value="2"/>
</dbReference>
<protein>
    <recommendedName>
        <fullName evidence="5">HTH araC/xylS-type domain-containing protein</fullName>
    </recommendedName>
</protein>
<organism evidence="6 7">
    <name type="scientific">Cohnella abietis</name>
    <dbReference type="NCBI Taxonomy" id="2507935"/>
    <lineage>
        <taxon>Bacteria</taxon>
        <taxon>Bacillati</taxon>
        <taxon>Bacillota</taxon>
        <taxon>Bacilli</taxon>
        <taxon>Bacillales</taxon>
        <taxon>Paenibacillaceae</taxon>
        <taxon>Cohnella</taxon>
    </lineage>
</organism>
<keyword evidence="4" id="KW-1133">Transmembrane helix</keyword>
<evidence type="ECO:0000313" key="7">
    <source>
        <dbReference type="Proteomes" id="UP000289856"/>
    </source>
</evidence>
<dbReference type="OrthoDB" id="368621at2"/>
<evidence type="ECO:0000259" key="5">
    <source>
        <dbReference type="PROSITE" id="PS01124"/>
    </source>
</evidence>
<dbReference type="Pfam" id="PF17853">
    <property type="entry name" value="GGDEF_2"/>
    <property type="match status" value="1"/>
</dbReference>
<dbReference type="PANTHER" id="PTHR43280:SF2">
    <property type="entry name" value="HTH-TYPE TRANSCRIPTIONAL REGULATOR EXSA"/>
    <property type="match status" value="1"/>
</dbReference>
<keyword evidence="3" id="KW-0804">Transcription</keyword>